<keyword evidence="1" id="KW-1133">Transmembrane helix</keyword>
<dbReference type="Proteomes" id="UP000024635">
    <property type="component" value="Unassembled WGS sequence"/>
</dbReference>
<comment type="caution">
    <text evidence="2">The sequence shown here is derived from an EMBL/GenBank/DDBJ whole genome shotgun (WGS) entry which is preliminary data.</text>
</comment>
<feature type="transmembrane region" description="Helical" evidence="1">
    <location>
        <begin position="66"/>
        <end position="89"/>
    </location>
</feature>
<name>A0A016SQM7_9BILA</name>
<sequence length="145" mass="16009">MTRVTTAALFWNTVASSCRSHTISFFLSNFSKTTYIQCASMTVSHPRPRRGRRATAPLAPERLSSAVGVLFLSAFLPNLVIFSLFSCFITRSSIMVANDIDSCARCAVARRAHQSCEWVTTIDAHCTVPDGTRYVKLLSFFGSLC</sequence>
<dbReference type="AlphaFoldDB" id="A0A016SQM7"/>
<dbReference type="EMBL" id="JARK01001527">
    <property type="protein sequence ID" value="EYB92667.1"/>
    <property type="molecule type" value="Genomic_DNA"/>
</dbReference>
<dbReference type="PROSITE" id="PS51257">
    <property type="entry name" value="PROKAR_LIPOPROTEIN"/>
    <property type="match status" value="1"/>
</dbReference>
<gene>
    <name evidence="2" type="primary">Acey_s0191.g1306</name>
    <name evidence="2" type="ORF">Y032_0191g1306</name>
</gene>
<keyword evidence="1" id="KW-0812">Transmembrane</keyword>
<evidence type="ECO:0000313" key="3">
    <source>
        <dbReference type="Proteomes" id="UP000024635"/>
    </source>
</evidence>
<proteinExistence type="predicted"/>
<organism evidence="2 3">
    <name type="scientific">Ancylostoma ceylanicum</name>
    <dbReference type="NCBI Taxonomy" id="53326"/>
    <lineage>
        <taxon>Eukaryota</taxon>
        <taxon>Metazoa</taxon>
        <taxon>Ecdysozoa</taxon>
        <taxon>Nematoda</taxon>
        <taxon>Chromadorea</taxon>
        <taxon>Rhabditida</taxon>
        <taxon>Rhabditina</taxon>
        <taxon>Rhabditomorpha</taxon>
        <taxon>Strongyloidea</taxon>
        <taxon>Ancylostomatidae</taxon>
        <taxon>Ancylostomatinae</taxon>
        <taxon>Ancylostoma</taxon>
    </lineage>
</organism>
<reference evidence="3" key="1">
    <citation type="journal article" date="2015" name="Nat. Genet.">
        <title>The genome and transcriptome of the zoonotic hookworm Ancylostoma ceylanicum identify infection-specific gene families.</title>
        <authorList>
            <person name="Schwarz E.M."/>
            <person name="Hu Y."/>
            <person name="Antoshechkin I."/>
            <person name="Miller M.M."/>
            <person name="Sternberg P.W."/>
            <person name="Aroian R.V."/>
        </authorList>
    </citation>
    <scope>NUCLEOTIDE SEQUENCE</scope>
    <source>
        <strain evidence="3">HY135</strain>
    </source>
</reference>
<evidence type="ECO:0000313" key="2">
    <source>
        <dbReference type="EMBL" id="EYB92667.1"/>
    </source>
</evidence>
<protein>
    <submittedName>
        <fullName evidence="2">Uncharacterized protein</fullName>
    </submittedName>
</protein>
<keyword evidence="3" id="KW-1185">Reference proteome</keyword>
<keyword evidence="1" id="KW-0472">Membrane</keyword>
<evidence type="ECO:0000256" key="1">
    <source>
        <dbReference type="SAM" id="Phobius"/>
    </source>
</evidence>
<accession>A0A016SQM7</accession>